<keyword evidence="3" id="KW-1185">Reference proteome</keyword>
<feature type="domain" description="MIP18 family-like" evidence="1">
    <location>
        <begin position="13"/>
        <end position="83"/>
    </location>
</feature>
<sequence>MAERPSVETIQEGVVTALRGVYDPEIPVDVYELGLIYEIDVDEDGFVDVLMTLTSPACPVAGQMPILVKAAVEQVTGVEAAEVELTWEPPWTQDRMSERARLQLGFM</sequence>
<protein>
    <submittedName>
        <fullName evidence="2">SUF system Fe-S cluster assembly protein</fullName>
    </submittedName>
</protein>
<dbReference type="PANTHER" id="PTHR42831:SF1">
    <property type="entry name" value="FE-S PROTEIN MATURATION AUXILIARY FACTOR YITW"/>
    <property type="match status" value="1"/>
</dbReference>
<comment type="caution">
    <text evidence="2">The sequence shown here is derived from an EMBL/GenBank/DDBJ whole genome shotgun (WGS) entry which is preliminary data.</text>
</comment>
<dbReference type="EMBL" id="JBAKFF010000001">
    <property type="protein sequence ID" value="MEX0430678.1"/>
    <property type="molecule type" value="Genomic_DNA"/>
</dbReference>
<dbReference type="InterPro" id="IPR002744">
    <property type="entry name" value="MIP18-like"/>
</dbReference>
<evidence type="ECO:0000313" key="3">
    <source>
        <dbReference type="Proteomes" id="UP001556637"/>
    </source>
</evidence>
<evidence type="ECO:0000313" key="2">
    <source>
        <dbReference type="EMBL" id="MEX0430678.1"/>
    </source>
</evidence>
<reference evidence="2 3" key="1">
    <citation type="submission" date="2024-02" db="EMBL/GenBank/DDBJ databases">
        <title>New especies of Spiribacter isolated from saline water.</title>
        <authorList>
            <person name="Leon M.J."/>
            <person name="De La Haba R."/>
            <person name="Sanchez-Porro C."/>
            <person name="Ventosa A."/>
        </authorList>
    </citation>
    <scope>NUCLEOTIDE SEQUENCE [LARGE SCALE GENOMIC DNA]</scope>
    <source>
        <strain evidence="3">ag22IC4-189</strain>
    </source>
</reference>
<dbReference type="InterPro" id="IPR052339">
    <property type="entry name" value="Fe-S_Maturation_MIP18"/>
</dbReference>
<dbReference type="Proteomes" id="UP001556637">
    <property type="component" value="Unassembled WGS sequence"/>
</dbReference>
<dbReference type="Pfam" id="PF01883">
    <property type="entry name" value="FeS_assembly_P"/>
    <property type="match status" value="1"/>
</dbReference>
<organism evidence="2 3">
    <name type="scientific">Spiribacter insolitus</name>
    <dbReference type="NCBI Taxonomy" id="3122417"/>
    <lineage>
        <taxon>Bacteria</taxon>
        <taxon>Pseudomonadati</taxon>
        <taxon>Pseudomonadota</taxon>
        <taxon>Gammaproteobacteria</taxon>
        <taxon>Chromatiales</taxon>
        <taxon>Ectothiorhodospiraceae</taxon>
        <taxon>Spiribacter</taxon>
    </lineage>
</organism>
<name>A0ABV3T6B0_9GAMM</name>
<dbReference type="SUPFAM" id="SSF117916">
    <property type="entry name" value="Fe-S cluster assembly (FSCA) domain-like"/>
    <property type="match status" value="1"/>
</dbReference>
<dbReference type="InterPro" id="IPR014291">
    <property type="entry name" value="SUF_FeS_clus_asmbl-assoc"/>
</dbReference>
<dbReference type="Gene3D" id="3.30.300.130">
    <property type="entry name" value="Fe-S cluster assembly (FSCA)"/>
    <property type="match status" value="1"/>
</dbReference>
<dbReference type="PANTHER" id="PTHR42831">
    <property type="entry name" value="FE-S PROTEIN MATURATION AUXILIARY FACTOR YITW"/>
    <property type="match status" value="1"/>
</dbReference>
<evidence type="ECO:0000259" key="1">
    <source>
        <dbReference type="Pfam" id="PF01883"/>
    </source>
</evidence>
<dbReference type="RefSeq" id="WP_367983466.1">
    <property type="nucleotide sequence ID" value="NZ_JBAKFF010000001.1"/>
</dbReference>
<proteinExistence type="predicted"/>
<accession>A0ABV3T6B0</accession>
<dbReference type="NCBIfam" id="TIGR02945">
    <property type="entry name" value="SUF_assoc"/>
    <property type="match status" value="1"/>
</dbReference>
<dbReference type="InterPro" id="IPR034904">
    <property type="entry name" value="FSCA_dom_sf"/>
</dbReference>
<gene>
    <name evidence="2" type="ORF">V6X30_04575</name>
</gene>